<proteinExistence type="predicted"/>
<organism evidence="1 2">
    <name type="scientific">Blastococcus carthaginiensis</name>
    <dbReference type="NCBI Taxonomy" id="3050034"/>
    <lineage>
        <taxon>Bacteria</taxon>
        <taxon>Bacillati</taxon>
        <taxon>Actinomycetota</taxon>
        <taxon>Actinomycetes</taxon>
        <taxon>Geodermatophilales</taxon>
        <taxon>Geodermatophilaceae</taxon>
        <taxon>Blastococcus</taxon>
    </lineage>
</organism>
<comment type="caution">
    <text evidence="1">The sequence shown here is derived from an EMBL/GenBank/DDBJ whole genome shotgun (WGS) entry which is preliminary data.</text>
</comment>
<evidence type="ECO:0000313" key="1">
    <source>
        <dbReference type="EMBL" id="MDP5182148.1"/>
    </source>
</evidence>
<evidence type="ECO:0000313" key="2">
    <source>
        <dbReference type="Proteomes" id="UP001233673"/>
    </source>
</evidence>
<keyword evidence="2" id="KW-1185">Reference proteome</keyword>
<gene>
    <name evidence="1" type="ORF">QOZ88_05825</name>
</gene>
<protein>
    <submittedName>
        <fullName evidence="1">Uncharacterized protein</fullName>
    </submittedName>
</protein>
<sequence length="62" mass="6524">MNISQAGAVNTLVRALASIPDYNGELPTVEQQQRAVDLLLAGAYRKLSAGLQPGDVTIGSDR</sequence>
<reference evidence="2" key="1">
    <citation type="submission" date="2023-05" db="EMBL/GenBank/DDBJ databases">
        <title>Draft genome of Pseudofrankia sp. BMG5.37.</title>
        <authorList>
            <person name="Gtari M."/>
            <person name="Ghodhbane F."/>
            <person name="Sbissi I."/>
        </authorList>
    </citation>
    <scope>NUCLEOTIDE SEQUENCE [LARGE SCALE GENOMIC DNA]</scope>
    <source>
        <strain evidence="2">BMG 814</strain>
    </source>
</reference>
<dbReference type="EMBL" id="JASNFN010000004">
    <property type="protein sequence ID" value="MDP5182148.1"/>
    <property type="molecule type" value="Genomic_DNA"/>
</dbReference>
<dbReference type="RefSeq" id="WP_305998850.1">
    <property type="nucleotide sequence ID" value="NZ_JASNFN010000004.1"/>
</dbReference>
<accession>A0ABT9I9A2</accession>
<dbReference type="Proteomes" id="UP001233673">
    <property type="component" value="Unassembled WGS sequence"/>
</dbReference>
<name>A0ABT9I9A2_9ACTN</name>